<evidence type="ECO:0008006" key="3">
    <source>
        <dbReference type="Google" id="ProtNLM"/>
    </source>
</evidence>
<dbReference type="RefSeq" id="WP_248943107.1">
    <property type="nucleotide sequence ID" value="NZ_JAKIKS010000190.1"/>
</dbReference>
<organism evidence="1 2">
    <name type="scientific">Shewanella surugensis</name>
    <dbReference type="NCBI Taxonomy" id="212020"/>
    <lineage>
        <taxon>Bacteria</taxon>
        <taxon>Pseudomonadati</taxon>
        <taxon>Pseudomonadota</taxon>
        <taxon>Gammaproteobacteria</taxon>
        <taxon>Alteromonadales</taxon>
        <taxon>Shewanellaceae</taxon>
        <taxon>Shewanella</taxon>
    </lineage>
</organism>
<sequence>MQHVNKNAHFKRIIFTGSSGFLGHIILARLSKDDSCDVVVLLITGTNIYQVIENCWDYLIDGKGISDPIEFMSRKEKCFLILFSQTLFWSTFYEVFEQHKIKH</sequence>
<reference evidence="1 2" key="1">
    <citation type="submission" date="2022-01" db="EMBL/GenBank/DDBJ databases">
        <title>Whole genome-based taxonomy of the Shewanellaceae.</title>
        <authorList>
            <person name="Martin-Rodriguez A.J."/>
        </authorList>
    </citation>
    <scope>NUCLEOTIDE SEQUENCE [LARGE SCALE GENOMIC DNA]</scope>
    <source>
        <strain evidence="1 2">DSM 17177</strain>
    </source>
</reference>
<comment type="caution">
    <text evidence="1">The sequence shown here is derived from an EMBL/GenBank/DDBJ whole genome shotgun (WGS) entry which is preliminary data.</text>
</comment>
<name>A0ABT0LJ27_9GAMM</name>
<evidence type="ECO:0000313" key="2">
    <source>
        <dbReference type="Proteomes" id="UP001203423"/>
    </source>
</evidence>
<proteinExistence type="predicted"/>
<dbReference type="Proteomes" id="UP001203423">
    <property type="component" value="Unassembled WGS sequence"/>
</dbReference>
<keyword evidence="2" id="KW-1185">Reference proteome</keyword>
<protein>
    <recommendedName>
        <fullName evidence="3">Thioester reductase (TE) domain-containing protein</fullName>
    </recommendedName>
</protein>
<accession>A0ABT0LJ27</accession>
<gene>
    <name evidence="1" type="ORF">L2764_25155</name>
</gene>
<evidence type="ECO:0000313" key="1">
    <source>
        <dbReference type="EMBL" id="MCL1127670.1"/>
    </source>
</evidence>
<dbReference type="EMBL" id="JAKIKS010000190">
    <property type="protein sequence ID" value="MCL1127670.1"/>
    <property type="molecule type" value="Genomic_DNA"/>
</dbReference>